<comment type="similarity">
    <text evidence="4">In the N-terminal section; belongs to the acetate CoA ligase alpha subunit family.</text>
</comment>
<dbReference type="Gene3D" id="3.40.630.30">
    <property type="match status" value="1"/>
</dbReference>
<keyword evidence="3 5" id="KW-0067">ATP-binding</keyword>
<dbReference type="InterPro" id="IPR016102">
    <property type="entry name" value="Succinyl-CoA_synth-like"/>
</dbReference>
<dbReference type="SUPFAM" id="SSF56059">
    <property type="entry name" value="Glutathione synthetase ATP-binding domain-like"/>
    <property type="match status" value="1"/>
</dbReference>
<feature type="domain" description="ATP-grasp" evidence="6">
    <location>
        <begin position="514"/>
        <end position="550"/>
    </location>
</feature>
<dbReference type="Gene3D" id="3.40.50.720">
    <property type="entry name" value="NAD(P)-binding Rossmann-like Domain"/>
    <property type="match status" value="1"/>
</dbReference>
<protein>
    <submittedName>
        <fullName evidence="8">Succinyl-CoA ligase [ADP-forming] subunit alpha</fullName>
        <ecNumber evidence="8">6.2.1.5</ecNumber>
    </submittedName>
</protein>
<dbReference type="PANTHER" id="PTHR43334:SF1">
    <property type="entry name" value="3-HYDROXYPROPIONATE--COA LIGASE [ADP-FORMING]"/>
    <property type="match status" value="1"/>
</dbReference>
<feature type="domain" description="N-acetyltransferase" evidence="7">
    <location>
        <begin position="755"/>
        <end position="917"/>
    </location>
</feature>
<keyword evidence="1 8" id="KW-0436">Ligase</keyword>
<keyword evidence="9" id="KW-1185">Reference proteome</keyword>
<dbReference type="InterPro" id="IPR011761">
    <property type="entry name" value="ATP-grasp"/>
</dbReference>
<dbReference type="OrthoDB" id="9807426at2"/>
<dbReference type="Gene3D" id="3.40.50.261">
    <property type="entry name" value="Succinyl-CoA synthetase domains"/>
    <property type="match status" value="2"/>
</dbReference>
<dbReference type="GO" id="GO:0043758">
    <property type="term" value="F:acetate-CoA ligase (ADP-forming) activity"/>
    <property type="evidence" value="ECO:0007669"/>
    <property type="project" value="InterPro"/>
</dbReference>
<dbReference type="SUPFAM" id="SSF55729">
    <property type="entry name" value="Acyl-CoA N-acyltransferases (Nat)"/>
    <property type="match status" value="1"/>
</dbReference>
<evidence type="ECO:0000313" key="9">
    <source>
        <dbReference type="Proteomes" id="UP000334923"/>
    </source>
</evidence>
<dbReference type="RefSeq" id="WP_142659223.1">
    <property type="nucleotide sequence ID" value="NZ_CABFVA020000012.1"/>
</dbReference>
<dbReference type="Gene3D" id="3.30.470.20">
    <property type="entry name" value="ATP-grasp fold, B domain"/>
    <property type="match status" value="1"/>
</dbReference>
<keyword evidence="2 5" id="KW-0547">Nucleotide-binding</keyword>
<dbReference type="Pfam" id="PF13302">
    <property type="entry name" value="Acetyltransf_3"/>
    <property type="match status" value="1"/>
</dbReference>
<evidence type="ECO:0000256" key="2">
    <source>
        <dbReference type="ARBA" id="ARBA00022741"/>
    </source>
</evidence>
<dbReference type="GO" id="GO:0005524">
    <property type="term" value="F:ATP binding"/>
    <property type="evidence" value="ECO:0007669"/>
    <property type="project" value="UniProtKB-UniRule"/>
</dbReference>
<dbReference type="EC" id="6.2.1.5" evidence="8"/>
<dbReference type="InterPro" id="IPR032875">
    <property type="entry name" value="Succ_CoA_lig_flav_dom"/>
</dbReference>
<dbReference type="InterPro" id="IPR016181">
    <property type="entry name" value="Acyl_CoA_acyltransferase"/>
</dbReference>
<evidence type="ECO:0000256" key="3">
    <source>
        <dbReference type="ARBA" id="ARBA00022840"/>
    </source>
</evidence>
<dbReference type="InterPro" id="IPR000182">
    <property type="entry name" value="GNAT_dom"/>
</dbReference>
<dbReference type="InterPro" id="IPR051538">
    <property type="entry name" value="Acyl-CoA_Synth/Transferase"/>
</dbReference>
<dbReference type="GO" id="GO:0046872">
    <property type="term" value="F:metal ion binding"/>
    <property type="evidence" value="ECO:0007669"/>
    <property type="project" value="InterPro"/>
</dbReference>
<dbReference type="Pfam" id="PF13607">
    <property type="entry name" value="Succ_CoA_lig"/>
    <property type="match status" value="1"/>
</dbReference>
<sequence>MDAAGADLPAERLAADLSTGIYGLGAFLPPRRVAVIGASERPGSVGRAVLENLSAGPASVFPINPRHRQVLGMPAHASVSELVPAPDLAVIATPAATVPGIVEECAQAGVKAALILSAGFKETGPAGKLLEERIVATARAKGLRVIGPNCLGLMLPHAGFNATFASRMALPGSIAFLSQSGAIGTAILDWSLREKIGFSSFFTLGSMADVDWGDILFFLMEDPRTRSIVLYMESIGDPASFLSAARAIGSQKPVVVLKVGRTKAAARAALSHTGSLAGSDEALEAAFQRVGVIRAETVEELFSLAEALGGNARPAGPRLSILTNAGGAGVLATDALLLSGGELAPLSEETRQELDRILPPSWSHNNPVDLLGDADADRYRKAAELLKKEPQSDGMLVLLCPQAMTEPTRTAERLCEAVKDYGKPVLAAWMGGEAVEEGIAVFHRAGIPCFSYPEAPARAFALIWQQQRNLELLYETPRLLVDPETLGSAVVRCEELLNRADREDRILLDEWESKEILRAFGIPVVPTRQAATEEEAVAAARSLGFPVAVKLHSHKLTHKSDVGGVRLEIEGEEAVRVAFREIRAAAIAHAGADAFLGVTVQTMVAERGIELLLGSAVDAQLGPLLVFGAGGIFVDLLEDRAMGLPPLNTTSARRMIERTRIARALGGMRGIPPVDQKVLEEILIRFGALVLALPRIREIDINPLLASGDARVRALDARMVLSPRGTLAQDLPRPAIRPYPVEQIETVRLGDGTFLRLRPIRGEDEPQMIAFHRELSEESVFSRYFEHLKLEQRIAHGRLARICLADYNIETVLVAEVLPPHPEAGRIVAVGRLEKLHGFSSAEFALLVADRWQQKGIGRLLLERLAAIGEREGLEWIAGRIRPENERMKRICLSLGCRIRFHEELGEDEAILSLRASSARQSAESRGKP</sequence>
<dbReference type="AlphaFoldDB" id="A0A5E6M5L2"/>
<reference evidence="8 9" key="1">
    <citation type="submission" date="2019-09" db="EMBL/GenBank/DDBJ databases">
        <authorList>
            <person name="Cremers G."/>
        </authorList>
    </citation>
    <scope>NUCLEOTIDE SEQUENCE [LARGE SCALE GENOMIC DNA]</scope>
    <source>
        <strain evidence="8">4A</strain>
    </source>
</reference>
<dbReference type="Gene3D" id="3.30.1490.20">
    <property type="entry name" value="ATP-grasp fold, A domain"/>
    <property type="match status" value="1"/>
</dbReference>
<dbReference type="PROSITE" id="PS50975">
    <property type="entry name" value="ATP_GRASP"/>
    <property type="match status" value="1"/>
</dbReference>
<dbReference type="EMBL" id="CABFVA020000012">
    <property type="protein sequence ID" value="VVM04853.1"/>
    <property type="molecule type" value="Genomic_DNA"/>
</dbReference>
<dbReference type="InterPro" id="IPR043938">
    <property type="entry name" value="Ligase_CoA_dom"/>
</dbReference>
<accession>A0A5E6M5L2</accession>
<dbReference type="SMART" id="SM00881">
    <property type="entry name" value="CoA_binding"/>
    <property type="match status" value="1"/>
</dbReference>
<evidence type="ECO:0000256" key="5">
    <source>
        <dbReference type="PROSITE-ProRule" id="PRU00409"/>
    </source>
</evidence>
<evidence type="ECO:0000259" key="6">
    <source>
        <dbReference type="PROSITE" id="PS50975"/>
    </source>
</evidence>
<evidence type="ECO:0000256" key="1">
    <source>
        <dbReference type="ARBA" id="ARBA00022598"/>
    </source>
</evidence>
<dbReference type="SUPFAM" id="SSF51735">
    <property type="entry name" value="NAD(P)-binding Rossmann-fold domains"/>
    <property type="match status" value="1"/>
</dbReference>
<dbReference type="InterPro" id="IPR036291">
    <property type="entry name" value="NAD(P)-bd_dom_sf"/>
</dbReference>
<proteinExistence type="inferred from homology"/>
<dbReference type="SUPFAM" id="SSF52210">
    <property type="entry name" value="Succinyl-CoA synthetase domains"/>
    <property type="match status" value="2"/>
</dbReference>
<evidence type="ECO:0000313" key="8">
    <source>
        <dbReference type="EMBL" id="VVM04853.1"/>
    </source>
</evidence>
<organism evidence="8 9">
    <name type="scientific">Methylacidimicrobium tartarophylax</name>
    <dbReference type="NCBI Taxonomy" id="1041768"/>
    <lineage>
        <taxon>Bacteria</taxon>
        <taxon>Pseudomonadati</taxon>
        <taxon>Verrucomicrobiota</taxon>
        <taxon>Methylacidimicrobium</taxon>
    </lineage>
</organism>
<dbReference type="Proteomes" id="UP000334923">
    <property type="component" value="Unassembled WGS sequence"/>
</dbReference>
<dbReference type="Pfam" id="PF13549">
    <property type="entry name" value="ATP-grasp_5"/>
    <property type="match status" value="1"/>
</dbReference>
<evidence type="ECO:0000256" key="4">
    <source>
        <dbReference type="ARBA" id="ARBA00060888"/>
    </source>
</evidence>
<dbReference type="Pfam" id="PF13380">
    <property type="entry name" value="CoA_binding_2"/>
    <property type="match status" value="1"/>
</dbReference>
<dbReference type="InterPro" id="IPR003781">
    <property type="entry name" value="CoA-bd"/>
</dbReference>
<dbReference type="GO" id="GO:0016747">
    <property type="term" value="F:acyltransferase activity, transferring groups other than amino-acyl groups"/>
    <property type="evidence" value="ECO:0007669"/>
    <property type="project" value="InterPro"/>
</dbReference>
<name>A0A5E6M5L2_9BACT</name>
<dbReference type="InterPro" id="IPR013815">
    <property type="entry name" value="ATP_grasp_subdomain_1"/>
</dbReference>
<dbReference type="PROSITE" id="PS51186">
    <property type="entry name" value="GNAT"/>
    <property type="match status" value="1"/>
</dbReference>
<evidence type="ECO:0000259" key="7">
    <source>
        <dbReference type="PROSITE" id="PS51186"/>
    </source>
</evidence>
<dbReference type="Pfam" id="PF19045">
    <property type="entry name" value="Ligase_CoA_2"/>
    <property type="match status" value="1"/>
</dbReference>
<dbReference type="GO" id="GO:0004775">
    <property type="term" value="F:succinate-CoA ligase (ADP-forming) activity"/>
    <property type="evidence" value="ECO:0007669"/>
    <property type="project" value="UniProtKB-EC"/>
</dbReference>
<dbReference type="FunFam" id="3.30.1490.20:FF:000020">
    <property type="entry name" value="Protein lysine acetyltransferase"/>
    <property type="match status" value="1"/>
</dbReference>
<gene>
    <name evidence="8" type="primary">sucD</name>
    <name evidence="8" type="ORF">MAMT_00357</name>
</gene>
<dbReference type="PANTHER" id="PTHR43334">
    <property type="entry name" value="ACETATE--COA LIGASE [ADP-FORMING]"/>
    <property type="match status" value="1"/>
</dbReference>